<dbReference type="PROSITE" id="PS50011">
    <property type="entry name" value="PROTEIN_KINASE_DOM"/>
    <property type="match status" value="1"/>
</dbReference>
<dbReference type="Pfam" id="PF12796">
    <property type="entry name" value="Ank_2"/>
    <property type="match status" value="1"/>
</dbReference>
<evidence type="ECO:0000259" key="3">
    <source>
        <dbReference type="PROSITE" id="PS50011"/>
    </source>
</evidence>
<dbReference type="Pfam" id="PF00069">
    <property type="entry name" value="Pkinase"/>
    <property type="match status" value="1"/>
</dbReference>
<dbReference type="Gene3D" id="1.10.510.10">
    <property type="entry name" value="Transferase(Phosphotransferase) domain 1"/>
    <property type="match status" value="1"/>
</dbReference>
<dbReference type="SUPFAM" id="SSF48403">
    <property type="entry name" value="Ankyrin repeat"/>
    <property type="match status" value="1"/>
</dbReference>
<dbReference type="Gene3D" id="1.25.40.20">
    <property type="entry name" value="Ankyrin repeat-containing domain"/>
    <property type="match status" value="2"/>
</dbReference>
<dbReference type="OrthoDB" id="4062651at2759"/>
<dbReference type="InterPro" id="IPR008271">
    <property type="entry name" value="Ser/Thr_kinase_AS"/>
</dbReference>
<proteinExistence type="inferred from homology"/>
<name>A0A9P5EE56_9HYPO</name>
<keyword evidence="4" id="KW-0418">Kinase</keyword>
<dbReference type="InterPro" id="IPR011009">
    <property type="entry name" value="Kinase-like_dom_sf"/>
</dbReference>
<dbReference type="EMBL" id="LUFC02000415">
    <property type="protein sequence ID" value="KAF4497632.1"/>
    <property type="molecule type" value="Genomic_DNA"/>
</dbReference>
<keyword evidence="5" id="KW-1185">Reference proteome</keyword>
<gene>
    <name evidence="4" type="ORF">FAGAP_6208</name>
</gene>
<dbReference type="SMART" id="SM00248">
    <property type="entry name" value="ANK"/>
    <property type="match status" value="6"/>
</dbReference>
<reference evidence="4" key="1">
    <citation type="submission" date="2020-01" db="EMBL/GenBank/DDBJ databases">
        <title>Identification and distribution of gene clusters putatively required for synthesis of sphingolipid metabolism inhibitors in phylogenetically diverse species of the filamentous fungus Fusarium.</title>
        <authorList>
            <person name="Kim H.-S."/>
            <person name="Busman M."/>
            <person name="Brown D.W."/>
            <person name="Divon H."/>
            <person name="Uhlig S."/>
            <person name="Proctor R.H."/>
        </authorList>
    </citation>
    <scope>NUCLEOTIDE SEQUENCE</scope>
    <source>
        <strain evidence="4">NRRL 31653</strain>
    </source>
</reference>
<dbReference type="GO" id="GO:0004674">
    <property type="term" value="F:protein serine/threonine kinase activity"/>
    <property type="evidence" value="ECO:0007669"/>
    <property type="project" value="TreeGrafter"/>
</dbReference>
<feature type="repeat" description="ANK" evidence="2">
    <location>
        <begin position="788"/>
        <end position="823"/>
    </location>
</feature>
<dbReference type="PROSITE" id="PS50088">
    <property type="entry name" value="ANK_REPEAT"/>
    <property type="match status" value="1"/>
</dbReference>
<evidence type="ECO:0000313" key="5">
    <source>
        <dbReference type="Proteomes" id="UP000737391"/>
    </source>
</evidence>
<feature type="domain" description="Protein kinase" evidence="3">
    <location>
        <begin position="138"/>
        <end position="461"/>
    </location>
</feature>
<dbReference type="PROSITE" id="PS50297">
    <property type="entry name" value="ANK_REP_REGION"/>
    <property type="match status" value="1"/>
</dbReference>
<dbReference type="SMART" id="SM00220">
    <property type="entry name" value="S_TKc"/>
    <property type="match status" value="1"/>
</dbReference>
<dbReference type="InterPro" id="IPR036770">
    <property type="entry name" value="Ankyrin_rpt-contain_sf"/>
</dbReference>
<keyword evidence="4" id="KW-0808">Transferase</keyword>
<dbReference type="SUPFAM" id="SSF56112">
    <property type="entry name" value="Protein kinase-like (PK-like)"/>
    <property type="match status" value="1"/>
</dbReference>
<comment type="caution">
    <text evidence="4">The sequence shown here is derived from an EMBL/GenBank/DDBJ whole genome shotgun (WGS) entry which is preliminary data.</text>
</comment>
<dbReference type="PROSITE" id="PS00108">
    <property type="entry name" value="PROTEIN_KINASE_ST"/>
    <property type="match status" value="1"/>
</dbReference>
<dbReference type="InterPro" id="IPR051681">
    <property type="entry name" value="Ser/Thr_Kinases-Pseudokinases"/>
</dbReference>
<protein>
    <submittedName>
        <fullName evidence="4">CAMK DCAMKL kinase</fullName>
    </submittedName>
</protein>
<comment type="similarity">
    <text evidence="1">Belongs to the protein kinase superfamily. TKL Ser/Thr protein kinase family.</text>
</comment>
<dbReference type="InterPro" id="IPR002110">
    <property type="entry name" value="Ankyrin_rpt"/>
</dbReference>
<dbReference type="InterPro" id="IPR000719">
    <property type="entry name" value="Prot_kinase_dom"/>
</dbReference>
<evidence type="ECO:0000256" key="1">
    <source>
        <dbReference type="ARBA" id="ARBA00005843"/>
    </source>
</evidence>
<keyword evidence="2" id="KW-0040">ANK repeat</keyword>
<organism evidence="4 5">
    <name type="scientific">Fusarium agapanthi</name>
    <dbReference type="NCBI Taxonomy" id="1803897"/>
    <lineage>
        <taxon>Eukaryota</taxon>
        <taxon>Fungi</taxon>
        <taxon>Dikarya</taxon>
        <taxon>Ascomycota</taxon>
        <taxon>Pezizomycotina</taxon>
        <taxon>Sordariomycetes</taxon>
        <taxon>Hypocreomycetidae</taxon>
        <taxon>Hypocreales</taxon>
        <taxon>Nectriaceae</taxon>
        <taxon>Fusarium</taxon>
        <taxon>Fusarium fujikuroi species complex</taxon>
    </lineage>
</organism>
<dbReference type="GO" id="GO:0005524">
    <property type="term" value="F:ATP binding"/>
    <property type="evidence" value="ECO:0007669"/>
    <property type="project" value="InterPro"/>
</dbReference>
<sequence length="1458" mass="163178">MTRHRLTRMSWIETFHILCDVKSRPRLQSLSSEKNKYRPSIYKPGSFEQTGQQERRAFNSGYHYIWPIWHKKHASSILPNPLVLNAAEGSVMTDHAKESQRPMPGLLPLFTAAIDAVGTCPSAREEVLVNICIDEKAFEREASFASGRSFQVMRSRPSTLIKYVDSRFKMATIHRLAMLHLNDVVLRVPRRTVDWNSKDGRDLSESICTEIAILSNEHLRKHKNITEMIGICWGVDSDRVVMPVLVLETAQGGDLCKYLETSTELDARDRLRLAIHCFQGMLALHTVGVIHADLKPENILVLIDEKGRTRAKLTDFGCSLLVSNIHEPIKLESGTALWQSPRVLEALDAQGLRGADIYSLTLVASLLLVGPFMNKVLEQAHGSGDGKEPLRRLKTDDGALASFIRMQKDANDSSGPCVFTDKVSDLISEFFDSMLSTEGELQARAAVPVELLKTMLHHEIMSAATDNVEVFEAFDFLEEDVYLSHCDNIPLDQAEDVVCQSTAATDSQQGLDPEPAIPLVHRPYPDPSQRCTREMKRRVEEGGHVTLAPLPERTISINTYFSRLRRLPGRVATEIIAHVQEIADSDSYCETSRSLAAYAMATWLIGIHRSAATSAPSLGQAGQYLLTAAKLGHEEARATVGKVLSWIGMTNPIDPAVEEGWLYDLAVLGDRRSLKRLSSERCAEASRDQAAALGMRVREEADISATSDQAFSESNQLENSDKLRDRFPLICRYLVNQSWNVSLQKILELPGLNPDLCVSLLMQACQKGDYRIAKVLIEHDTPLRDETSGLTPLHFLAHFGYEDMLPLARLLIDRGLDIETRCNLATPCTVGQLDLRDTLADATPLLCSVAQSSLAAVSALVSLGADPFNGAEKYEPYTGTMAAHKRGRTYSPIHYAARLHMSDVLEALLPEGKEYEHLLDWMCCETHSLKVTPLWCAVDYWYQGLYDRVALHGKDHIKRCEETITLLLKRGGQGHVVNWDITTQVKHSIFTAATLYGQPFVLNHLQSLNIQPTTKNLIRTLQTALDVEDLTAVEYLLPLAERETRDSESAFQLQASIQGPKLPDFIDHLYDIKERLESNARSKFKLELIRDPPLQETIGPDIGQDILQQKASQGGFKMSFTIRPGPGGRSIMEPVGEPTMMLPKGTPLPVEEEDSGISAFEMAVMGGYEARARELYESEHCDVSCRRVDGDGDETTLLARLIRKSRKYSNFDKQILFLLELTPPSTEEFFRACIPSGSTANEGLSILHMSAMLDECPTNFKPRAPRQLISDIIEKYPEPEYLNAVNAEFGAAVHIAVECGNLDALKELKDEDVEWNLLNAYGETPLDITARRLLKVHEFLQQCRHLQRLEQPDEYEEALSTYRANEQRMKSFLQGMGGRYERYNGLMHRRSETEWDLENFTVSGSMQVNVAEHLAILESRSVGENEPSVAAHLRKLRAWGELGVDECMLHLADGTAVT</sequence>
<dbReference type="Proteomes" id="UP000737391">
    <property type="component" value="Unassembled WGS sequence"/>
</dbReference>
<evidence type="ECO:0000256" key="2">
    <source>
        <dbReference type="PROSITE-ProRule" id="PRU00023"/>
    </source>
</evidence>
<accession>A0A9P5EE56</accession>
<dbReference type="PANTHER" id="PTHR44329">
    <property type="entry name" value="SERINE/THREONINE-PROTEIN KINASE TNNI3K-RELATED"/>
    <property type="match status" value="1"/>
</dbReference>
<evidence type="ECO:0000313" key="4">
    <source>
        <dbReference type="EMBL" id="KAF4497632.1"/>
    </source>
</evidence>